<sequence>MGDDDDGEIKKLLKVWIISITSLCYCYFISSRFPKGLTRLLSLLPIMSLFTLLPLNLSNFHFTGVTSFFLTWLANFKLLLFAFDQGPLSSPTIKLVHFILVASLPIKIKPHPSPKSPPKPSPSHQKYSKNNNKSHHQPQFPRSIIKPILLVVKAVILILLFIVYDYREYFNHYVLLCLYCFHMYLELEMVLSLFAIPARFLRFELEPQFNEPYLTTSLQDFWGSRWNLMVTSILRPTVYYPIRRISTYIIGASRKDGAQLVGVVATFVVSGLMHELIYYYLTLVPPTWEVTWFFVLQGVCVAIEIVVKRSVADRWHLHRAVSGPLSLGFVAATGFWLFFPQLLRNKSDEKALRELSILVDFIKRIVKL</sequence>
<dbReference type="PANTHER" id="PTHR31595:SF70">
    <property type="entry name" value="LONG-CHAIN-ALCOHOL O-FATTY-ACYLTRANSFERASE 3-RELATED"/>
    <property type="match status" value="1"/>
</dbReference>
<evidence type="ECO:0000256" key="7">
    <source>
        <dbReference type="ARBA" id="ARBA00023136"/>
    </source>
</evidence>
<dbReference type="PIRSF" id="PIRSF037006">
    <property type="entry name" value="Wax_synthase"/>
    <property type="match status" value="1"/>
</dbReference>
<comment type="similarity">
    <text evidence="2">Belongs to the wax synthase family.</text>
</comment>
<dbReference type="Pfam" id="PF13813">
    <property type="entry name" value="MBOAT_2"/>
    <property type="match status" value="1"/>
</dbReference>
<feature type="transmembrane region" description="Helical" evidence="10">
    <location>
        <begin position="287"/>
        <end position="307"/>
    </location>
</feature>
<dbReference type="GO" id="GO:0006629">
    <property type="term" value="P:lipid metabolic process"/>
    <property type="evidence" value="ECO:0007669"/>
    <property type="project" value="UniProtKB-KW"/>
</dbReference>
<evidence type="ECO:0000259" key="11">
    <source>
        <dbReference type="Pfam" id="PF13813"/>
    </source>
</evidence>
<dbReference type="InterPro" id="IPR032805">
    <property type="entry name" value="Wax_synthase_dom"/>
</dbReference>
<protein>
    <recommendedName>
        <fullName evidence="11">Wax synthase domain-containing protein</fullName>
    </recommendedName>
</protein>
<keyword evidence="5 10" id="KW-1133">Transmembrane helix</keyword>
<evidence type="ECO:0000256" key="2">
    <source>
        <dbReference type="ARBA" id="ARBA00007282"/>
    </source>
</evidence>
<evidence type="ECO:0000256" key="9">
    <source>
        <dbReference type="SAM" id="MobiDB-lite"/>
    </source>
</evidence>
<feature type="region of interest" description="Disordered" evidence="9">
    <location>
        <begin position="110"/>
        <end position="138"/>
    </location>
</feature>
<keyword evidence="4 10" id="KW-0812">Transmembrane</keyword>
<feature type="compositionally biased region" description="Pro residues" evidence="9">
    <location>
        <begin position="111"/>
        <end position="121"/>
    </location>
</feature>
<organism evidence="12 13">
    <name type="scientific">Acer saccharum</name>
    <name type="common">Sugar maple</name>
    <dbReference type="NCBI Taxonomy" id="4024"/>
    <lineage>
        <taxon>Eukaryota</taxon>
        <taxon>Viridiplantae</taxon>
        <taxon>Streptophyta</taxon>
        <taxon>Embryophyta</taxon>
        <taxon>Tracheophyta</taxon>
        <taxon>Spermatophyta</taxon>
        <taxon>Magnoliopsida</taxon>
        <taxon>eudicotyledons</taxon>
        <taxon>Gunneridae</taxon>
        <taxon>Pentapetalae</taxon>
        <taxon>rosids</taxon>
        <taxon>malvids</taxon>
        <taxon>Sapindales</taxon>
        <taxon>Sapindaceae</taxon>
        <taxon>Hippocastanoideae</taxon>
        <taxon>Acereae</taxon>
        <taxon>Acer</taxon>
    </lineage>
</organism>
<feature type="transmembrane region" description="Helical" evidence="10">
    <location>
        <begin position="260"/>
        <end position="281"/>
    </location>
</feature>
<accession>A0AA39T7G5</accession>
<comment type="caution">
    <text evidence="12">The sequence shown here is derived from an EMBL/GenBank/DDBJ whole genome shotgun (WGS) entry which is preliminary data.</text>
</comment>
<dbReference type="AlphaFoldDB" id="A0AA39T7G5"/>
<reference evidence="12" key="1">
    <citation type="journal article" date="2022" name="Plant J.">
        <title>Strategies of tolerance reflected in two North American maple genomes.</title>
        <authorList>
            <person name="McEvoy S.L."/>
            <person name="Sezen U.U."/>
            <person name="Trouern-Trend A."/>
            <person name="McMahon S.M."/>
            <person name="Schaberg P.G."/>
            <person name="Yang J."/>
            <person name="Wegrzyn J.L."/>
            <person name="Swenson N.G."/>
        </authorList>
    </citation>
    <scope>NUCLEOTIDE SEQUENCE</scope>
    <source>
        <strain evidence="12">NS2018</strain>
    </source>
</reference>
<feature type="domain" description="Wax synthase" evidence="11">
    <location>
        <begin position="206"/>
        <end position="295"/>
    </location>
</feature>
<evidence type="ECO:0000256" key="10">
    <source>
        <dbReference type="SAM" id="Phobius"/>
    </source>
</evidence>
<keyword evidence="6" id="KW-0443">Lipid metabolism</keyword>
<gene>
    <name evidence="12" type="ORF">LWI29_030092</name>
</gene>
<feature type="transmembrane region" description="Helical" evidence="10">
    <location>
        <begin position="36"/>
        <end position="55"/>
    </location>
</feature>
<feature type="transmembrane region" description="Helical" evidence="10">
    <location>
        <begin position="144"/>
        <end position="164"/>
    </location>
</feature>
<dbReference type="InterPro" id="IPR044851">
    <property type="entry name" value="Wax_synthase"/>
</dbReference>
<dbReference type="GO" id="GO:0016020">
    <property type="term" value="C:membrane"/>
    <property type="evidence" value="ECO:0007669"/>
    <property type="project" value="UniProtKB-SubCell"/>
</dbReference>
<keyword evidence="3" id="KW-0808">Transferase</keyword>
<dbReference type="GO" id="GO:0008374">
    <property type="term" value="F:O-acyltransferase activity"/>
    <property type="evidence" value="ECO:0007669"/>
    <property type="project" value="InterPro"/>
</dbReference>
<dbReference type="PANTHER" id="PTHR31595">
    <property type="entry name" value="LONG-CHAIN-ALCOHOL O-FATTY-ACYLTRANSFERASE 3-RELATED"/>
    <property type="match status" value="1"/>
</dbReference>
<name>A0AA39T7G5_ACESA</name>
<feature type="transmembrane region" description="Helical" evidence="10">
    <location>
        <begin position="319"/>
        <end position="339"/>
    </location>
</feature>
<dbReference type="EMBL" id="JAUESC010000003">
    <property type="protein sequence ID" value="KAK0602073.1"/>
    <property type="molecule type" value="Genomic_DNA"/>
</dbReference>
<evidence type="ECO:0000256" key="1">
    <source>
        <dbReference type="ARBA" id="ARBA00004141"/>
    </source>
</evidence>
<feature type="transmembrane region" description="Helical" evidence="10">
    <location>
        <begin position="12"/>
        <end position="30"/>
    </location>
</feature>
<keyword evidence="8" id="KW-0012">Acyltransferase</keyword>
<evidence type="ECO:0000256" key="4">
    <source>
        <dbReference type="ARBA" id="ARBA00022692"/>
    </source>
</evidence>
<evidence type="ECO:0000313" key="13">
    <source>
        <dbReference type="Proteomes" id="UP001168877"/>
    </source>
</evidence>
<reference evidence="12" key="2">
    <citation type="submission" date="2023-06" db="EMBL/GenBank/DDBJ databases">
        <authorList>
            <person name="Swenson N.G."/>
            <person name="Wegrzyn J.L."/>
            <person name="Mcevoy S.L."/>
        </authorList>
    </citation>
    <scope>NUCLEOTIDE SEQUENCE</scope>
    <source>
        <strain evidence="12">NS2018</strain>
        <tissue evidence="12">Leaf</tissue>
    </source>
</reference>
<keyword evidence="13" id="KW-1185">Reference proteome</keyword>
<evidence type="ECO:0000256" key="5">
    <source>
        <dbReference type="ARBA" id="ARBA00022989"/>
    </source>
</evidence>
<proteinExistence type="inferred from homology"/>
<dbReference type="InterPro" id="IPR017088">
    <property type="entry name" value="Wax_synthase_Magnoliopsida"/>
</dbReference>
<evidence type="ECO:0000313" key="12">
    <source>
        <dbReference type="EMBL" id="KAK0602073.1"/>
    </source>
</evidence>
<evidence type="ECO:0000256" key="3">
    <source>
        <dbReference type="ARBA" id="ARBA00022679"/>
    </source>
</evidence>
<feature type="transmembrane region" description="Helical" evidence="10">
    <location>
        <begin position="170"/>
        <end position="196"/>
    </location>
</feature>
<dbReference type="Proteomes" id="UP001168877">
    <property type="component" value="Unassembled WGS sequence"/>
</dbReference>
<evidence type="ECO:0000256" key="8">
    <source>
        <dbReference type="ARBA" id="ARBA00023315"/>
    </source>
</evidence>
<evidence type="ECO:0000256" key="6">
    <source>
        <dbReference type="ARBA" id="ARBA00023098"/>
    </source>
</evidence>
<keyword evidence="7 10" id="KW-0472">Membrane</keyword>
<comment type="subcellular location">
    <subcellularLocation>
        <location evidence="1">Membrane</location>
        <topology evidence="1">Multi-pass membrane protein</topology>
    </subcellularLocation>
</comment>